<evidence type="ECO:0000259" key="1">
    <source>
        <dbReference type="Pfam" id="PF02875"/>
    </source>
</evidence>
<sequence length="149" mass="16137">MVDYAHTPDGLEQLLSAASDLVDGRVIIVFGCGGDRDRSKRPLMGETAVSNADMVIVTADNSRTETTEEIIASIVEGAGRVLRPRAEVVTVEPDRRAAISLALRSATANDIVLIAGKGHETVQIIGDVSSEFDDRVVATEQWKKLEEYR</sequence>
<dbReference type="GO" id="GO:0016881">
    <property type="term" value="F:acid-amino acid ligase activity"/>
    <property type="evidence" value="ECO:0007669"/>
    <property type="project" value="InterPro"/>
</dbReference>
<dbReference type="Gene3D" id="3.90.190.20">
    <property type="entry name" value="Mur ligase, C-terminal domain"/>
    <property type="match status" value="1"/>
</dbReference>
<dbReference type="Pfam" id="PF02875">
    <property type="entry name" value="Mur_ligase_C"/>
    <property type="match status" value="1"/>
</dbReference>
<dbReference type="EMBL" id="CAEUNJ010000022">
    <property type="protein sequence ID" value="CAB4371225.1"/>
    <property type="molecule type" value="Genomic_DNA"/>
</dbReference>
<dbReference type="AlphaFoldDB" id="A0A6J6AL54"/>
<reference evidence="2" key="1">
    <citation type="submission" date="2020-05" db="EMBL/GenBank/DDBJ databases">
        <authorList>
            <person name="Chiriac C."/>
            <person name="Salcher M."/>
            <person name="Ghai R."/>
            <person name="Kavagutti S V."/>
        </authorList>
    </citation>
    <scope>NUCLEOTIDE SEQUENCE</scope>
</reference>
<protein>
    <submittedName>
        <fullName evidence="2">Unannotated protein</fullName>
    </submittedName>
</protein>
<name>A0A6J6AL54_9ZZZZ</name>
<dbReference type="InterPro" id="IPR004101">
    <property type="entry name" value="Mur_ligase_C"/>
</dbReference>
<dbReference type="PANTHER" id="PTHR23135">
    <property type="entry name" value="MUR LIGASE FAMILY MEMBER"/>
    <property type="match status" value="1"/>
</dbReference>
<gene>
    <name evidence="2" type="ORF">UFOPK4201_00693</name>
</gene>
<accession>A0A6J6AL54</accession>
<organism evidence="2">
    <name type="scientific">freshwater metagenome</name>
    <dbReference type="NCBI Taxonomy" id="449393"/>
    <lineage>
        <taxon>unclassified sequences</taxon>
        <taxon>metagenomes</taxon>
        <taxon>ecological metagenomes</taxon>
    </lineage>
</organism>
<dbReference type="InterPro" id="IPR036615">
    <property type="entry name" value="Mur_ligase_C_dom_sf"/>
</dbReference>
<proteinExistence type="predicted"/>
<evidence type="ECO:0000313" key="2">
    <source>
        <dbReference type="EMBL" id="CAB4371225.1"/>
    </source>
</evidence>
<dbReference type="SUPFAM" id="SSF53244">
    <property type="entry name" value="MurD-like peptide ligases, peptide-binding domain"/>
    <property type="match status" value="1"/>
</dbReference>
<dbReference type="PANTHER" id="PTHR23135:SF4">
    <property type="entry name" value="UDP-N-ACETYLMURAMOYL-L-ALANYL-D-GLUTAMATE--2,6-DIAMINOPIMELATE LIGASE MURE HOMOLOG, CHLOROPLASTIC"/>
    <property type="match status" value="1"/>
</dbReference>
<feature type="domain" description="Mur ligase C-terminal" evidence="1">
    <location>
        <begin position="2"/>
        <end position="118"/>
    </location>
</feature>